<dbReference type="AlphaFoldDB" id="A0A2L0EPQ2"/>
<dbReference type="EMBL" id="CP012673">
    <property type="protein sequence ID" value="AUX41250.1"/>
    <property type="molecule type" value="Genomic_DNA"/>
</dbReference>
<dbReference type="Pfam" id="PF13614">
    <property type="entry name" value="AAA_31"/>
    <property type="match status" value="1"/>
</dbReference>
<accession>A0A2L0EPQ2</accession>
<proteinExistence type="predicted"/>
<reference evidence="3 4" key="1">
    <citation type="submission" date="2015-09" db="EMBL/GenBank/DDBJ databases">
        <title>Sorangium comparison.</title>
        <authorList>
            <person name="Zaburannyi N."/>
            <person name="Bunk B."/>
            <person name="Overmann J."/>
            <person name="Mueller R."/>
        </authorList>
    </citation>
    <scope>NUCLEOTIDE SEQUENCE [LARGE SCALE GENOMIC DNA]</scope>
    <source>
        <strain evidence="3 4">So ce26</strain>
    </source>
</reference>
<protein>
    <submittedName>
        <fullName evidence="3">Chromosome partitioning protein</fullName>
    </submittedName>
</protein>
<evidence type="ECO:0000259" key="2">
    <source>
        <dbReference type="Pfam" id="PF13614"/>
    </source>
</evidence>
<feature type="region of interest" description="Disordered" evidence="1">
    <location>
        <begin position="327"/>
        <end position="353"/>
    </location>
</feature>
<dbReference type="InterPro" id="IPR050678">
    <property type="entry name" value="DNA_Partitioning_ATPase"/>
</dbReference>
<feature type="domain" description="AAA" evidence="2">
    <location>
        <begin position="1"/>
        <end position="203"/>
    </location>
</feature>
<dbReference type="PANTHER" id="PTHR13696">
    <property type="entry name" value="P-LOOP CONTAINING NUCLEOSIDE TRIPHOSPHATE HYDROLASE"/>
    <property type="match status" value="1"/>
</dbReference>
<dbReference type="InterPro" id="IPR025669">
    <property type="entry name" value="AAA_dom"/>
</dbReference>
<dbReference type="Proteomes" id="UP000238348">
    <property type="component" value="Chromosome"/>
</dbReference>
<dbReference type="RefSeq" id="WP_159396892.1">
    <property type="nucleotide sequence ID" value="NZ_CP012673.1"/>
</dbReference>
<evidence type="ECO:0000256" key="1">
    <source>
        <dbReference type="SAM" id="MobiDB-lite"/>
    </source>
</evidence>
<evidence type="ECO:0000313" key="4">
    <source>
        <dbReference type="Proteomes" id="UP000238348"/>
    </source>
</evidence>
<organism evidence="3 4">
    <name type="scientific">Sorangium cellulosum</name>
    <name type="common">Polyangium cellulosum</name>
    <dbReference type="NCBI Taxonomy" id="56"/>
    <lineage>
        <taxon>Bacteria</taxon>
        <taxon>Pseudomonadati</taxon>
        <taxon>Myxococcota</taxon>
        <taxon>Polyangia</taxon>
        <taxon>Polyangiales</taxon>
        <taxon>Polyangiaceae</taxon>
        <taxon>Sorangium</taxon>
    </lineage>
</organism>
<dbReference type="InterPro" id="IPR027417">
    <property type="entry name" value="P-loop_NTPase"/>
</dbReference>
<gene>
    <name evidence="3" type="primary">parB</name>
    <name evidence="3" type="ORF">SOCE26_026600</name>
</gene>
<sequence length="353" mass="38546">MRSLAFFSNKGGVGKTTLTLNIAHMLARKGKRVVTLDCDPQSNLSAGLLGGDELVDLWEGEVQSSRGRTVVSCIEPARQGSGEIIEPVLVSVADDLWLLPGHLDLSRFEQRLAEAWRTQAELDDERALDATTALDRLSDMAAAQVNADVVLIDVGPSLGALNRAALLACDAIVVPLAPDFFSVQGLATVGPSLREWRNEWEQRLRGTQRERVRVHRFLPIGYIVQQHLARVDLLPTGYLRWLAQIPFHYHRFVLDEADAEEELDIKDDEQCIALIKHLAGLAPIAQIARKPVFDLKQADGIGSSHLQAVARARVEFSELADHLIERLDRGTKATPASEGRGPAGMRPSGGAGG</sequence>
<name>A0A2L0EPQ2_SORCE</name>
<dbReference type="PANTHER" id="PTHR13696:SF99">
    <property type="entry name" value="COBYRINIC ACID AC-DIAMIDE SYNTHASE"/>
    <property type="match status" value="1"/>
</dbReference>
<dbReference type="CDD" id="cd02042">
    <property type="entry name" value="ParAB_family"/>
    <property type="match status" value="1"/>
</dbReference>
<dbReference type="SUPFAM" id="SSF52540">
    <property type="entry name" value="P-loop containing nucleoside triphosphate hydrolases"/>
    <property type="match status" value="1"/>
</dbReference>
<dbReference type="Gene3D" id="3.40.50.300">
    <property type="entry name" value="P-loop containing nucleotide triphosphate hydrolases"/>
    <property type="match status" value="1"/>
</dbReference>
<evidence type="ECO:0000313" key="3">
    <source>
        <dbReference type="EMBL" id="AUX41250.1"/>
    </source>
</evidence>
<dbReference type="OrthoDB" id="9785810at2"/>